<comment type="caution">
    <text evidence="2">The sequence shown here is derived from an EMBL/GenBank/DDBJ whole genome shotgun (WGS) entry which is preliminary data.</text>
</comment>
<protein>
    <submittedName>
        <fullName evidence="2">Uncharacterized protein</fullName>
    </submittedName>
</protein>
<evidence type="ECO:0000256" key="1">
    <source>
        <dbReference type="SAM" id="MobiDB-lite"/>
    </source>
</evidence>
<gene>
    <name evidence="2" type="ORF">MENT_LOCUS47571</name>
</gene>
<dbReference type="EMBL" id="CAJEWN010001124">
    <property type="protein sequence ID" value="CAD2194546.1"/>
    <property type="molecule type" value="Genomic_DNA"/>
</dbReference>
<name>A0A6V7X5C8_MELEN</name>
<sequence length="48" mass="5375">MNKKHGIGGERSPVKLGNSNFFNYQIPTSTNNNKIHNNYLGGLNQPPY</sequence>
<feature type="region of interest" description="Disordered" evidence="1">
    <location>
        <begin position="29"/>
        <end position="48"/>
    </location>
</feature>
<dbReference type="Proteomes" id="UP000580250">
    <property type="component" value="Unassembled WGS sequence"/>
</dbReference>
<evidence type="ECO:0000313" key="2">
    <source>
        <dbReference type="EMBL" id="CAD2194546.1"/>
    </source>
</evidence>
<reference evidence="2 3" key="1">
    <citation type="submission" date="2020-08" db="EMBL/GenBank/DDBJ databases">
        <authorList>
            <person name="Koutsovoulos G."/>
            <person name="Danchin GJ E."/>
        </authorList>
    </citation>
    <scope>NUCLEOTIDE SEQUENCE [LARGE SCALE GENOMIC DNA]</scope>
</reference>
<evidence type="ECO:0000313" key="3">
    <source>
        <dbReference type="Proteomes" id="UP000580250"/>
    </source>
</evidence>
<dbReference type="AlphaFoldDB" id="A0A6V7X5C8"/>
<accession>A0A6V7X5C8</accession>
<proteinExistence type="predicted"/>
<organism evidence="2 3">
    <name type="scientific">Meloidogyne enterolobii</name>
    <name type="common">Root-knot nematode worm</name>
    <name type="synonym">Meloidogyne mayaguensis</name>
    <dbReference type="NCBI Taxonomy" id="390850"/>
    <lineage>
        <taxon>Eukaryota</taxon>
        <taxon>Metazoa</taxon>
        <taxon>Ecdysozoa</taxon>
        <taxon>Nematoda</taxon>
        <taxon>Chromadorea</taxon>
        <taxon>Rhabditida</taxon>
        <taxon>Tylenchina</taxon>
        <taxon>Tylenchomorpha</taxon>
        <taxon>Tylenchoidea</taxon>
        <taxon>Meloidogynidae</taxon>
        <taxon>Meloidogyninae</taxon>
        <taxon>Meloidogyne</taxon>
    </lineage>
</organism>